<reference evidence="1" key="2">
    <citation type="journal article" date="2007" name="Science">
        <title>Draft genome sequence of the sexually transmitted pathogen Trichomonas vaginalis.</title>
        <authorList>
            <person name="Carlton J.M."/>
            <person name="Hirt R.P."/>
            <person name="Silva J.C."/>
            <person name="Delcher A.L."/>
            <person name="Schatz M."/>
            <person name="Zhao Q."/>
            <person name="Wortman J.R."/>
            <person name="Bidwell S.L."/>
            <person name="Alsmark U.C.M."/>
            <person name="Besteiro S."/>
            <person name="Sicheritz-Ponten T."/>
            <person name="Noel C.J."/>
            <person name="Dacks J.B."/>
            <person name="Foster P.G."/>
            <person name="Simillion C."/>
            <person name="Van de Peer Y."/>
            <person name="Miranda-Saavedra D."/>
            <person name="Barton G.J."/>
            <person name="Westrop G.D."/>
            <person name="Mueller S."/>
            <person name="Dessi D."/>
            <person name="Fiori P.L."/>
            <person name="Ren Q."/>
            <person name="Paulsen I."/>
            <person name="Zhang H."/>
            <person name="Bastida-Corcuera F.D."/>
            <person name="Simoes-Barbosa A."/>
            <person name="Brown M.T."/>
            <person name="Hayes R.D."/>
            <person name="Mukherjee M."/>
            <person name="Okumura C.Y."/>
            <person name="Schneider R."/>
            <person name="Smith A.J."/>
            <person name="Vanacova S."/>
            <person name="Villalvazo M."/>
            <person name="Haas B.J."/>
            <person name="Pertea M."/>
            <person name="Feldblyum T.V."/>
            <person name="Utterback T.R."/>
            <person name="Shu C.L."/>
            <person name="Osoegawa K."/>
            <person name="de Jong P.J."/>
            <person name="Hrdy I."/>
            <person name="Horvathova L."/>
            <person name="Zubacova Z."/>
            <person name="Dolezal P."/>
            <person name="Malik S.B."/>
            <person name="Logsdon J.M. Jr."/>
            <person name="Henze K."/>
            <person name="Gupta A."/>
            <person name="Wang C.C."/>
            <person name="Dunne R.L."/>
            <person name="Upcroft J.A."/>
            <person name="Upcroft P."/>
            <person name="White O."/>
            <person name="Salzberg S.L."/>
            <person name="Tang P."/>
            <person name="Chiu C.-H."/>
            <person name="Lee Y.-S."/>
            <person name="Embley T.M."/>
            <person name="Coombs G.H."/>
            <person name="Mottram J.C."/>
            <person name="Tachezy J."/>
            <person name="Fraser-Liggett C.M."/>
            <person name="Johnson P.J."/>
        </authorList>
    </citation>
    <scope>NUCLEOTIDE SEQUENCE [LARGE SCALE GENOMIC DNA]</scope>
    <source>
        <strain evidence="1">G3</strain>
    </source>
</reference>
<evidence type="ECO:0000313" key="2">
    <source>
        <dbReference type="Proteomes" id="UP000001542"/>
    </source>
</evidence>
<dbReference type="AlphaFoldDB" id="A2DG79"/>
<dbReference type="EMBL" id="DS113196">
    <property type="protein sequence ID" value="EAY20706.1"/>
    <property type="molecule type" value="Genomic_DNA"/>
</dbReference>
<dbReference type="VEuPathDB" id="TrichDB:TVAG_164020"/>
<name>A2DG79_TRIV3</name>
<dbReference type="KEGG" id="tva:5466249"/>
<dbReference type="SMR" id="A2DG79"/>
<dbReference type="VEuPathDB" id="TrichDB:TVAGG3_0954140"/>
<reference evidence="1" key="1">
    <citation type="submission" date="2006-10" db="EMBL/GenBank/DDBJ databases">
        <authorList>
            <person name="Amadeo P."/>
            <person name="Zhao Q."/>
            <person name="Wortman J."/>
            <person name="Fraser-Liggett C."/>
            <person name="Carlton J."/>
        </authorList>
    </citation>
    <scope>NUCLEOTIDE SEQUENCE</scope>
    <source>
        <strain evidence="1">G3</strain>
    </source>
</reference>
<evidence type="ECO:0000313" key="1">
    <source>
        <dbReference type="EMBL" id="EAY20706.1"/>
    </source>
</evidence>
<gene>
    <name evidence="1" type="ORF">TVAG_164020</name>
</gene>
<dbReference type="Gene3D" id="1.25.40.20">
    <property type="entry name" value="Ankyrin repeat-containing domain"/>
    <property type="match status" value="1"/>
</dbReference>
<organism evidence="1 2">
    <name type="scientific">Trichomonas vaginalis (strain ATCC PRA-98 / G3)</name>
    <dbReference type="NCBI Taxonomy" id="412133"/>
    <lineage>
        <taxon>Eukaryota</taxon>
        <taxon>Metamonada</taxon>
        <taxon>Parabasalia</taxon>
        <taxon>Trichomonadida</taxon>
        <taxon>Trichomonadidae</taxon>
        <taxon>Trichomonas</taxon>
    </lineage>
</organism>
<protein>
    <submittedName>
        <fullName evidence="1">Uncharacterized protein</fullName>
    </submittedName>
</protein>
<sequence length="501" mass="57918">MNTTSKRYLIIDWGNDIKNREPFYFFINDVKVELPKQVSILVSKLVHDEYLQDSTVNSVSVYLNLSCNNTIDIISEFFSTGVLRFENDQLHRQDIFEVGKVLGIEFLINLFKEYARSSVNGITEENFFDTCDYAMIKNDKKVLNECISFFASNMYDFQEEYKVRALKRYGYDFFEQVLASKSLKIINEDSLVRTIIALSEYDNSFFCILNNVRVEFCNQDSIKAIKNFAVNHSLESISTEVFERALLSRSPIHHKLSLSKATNYTAASTPNKLQYSDTNYYQRNVNPAKLQLSNLNSFMSTTYSNKFNISTTQGLHYIDHSDENKRKLLGLSKTKDNLNRIYDVLEKASQEEDYSTIKYAVDEKYTDICDDKKKNLVLIAAWKNNLSLVKQLFNCGANVRCRSYTERTILHYFCQYDNLEGVKFALNFINVNDQNSDGCTPLHDTIKYAAENQVAICEYLISQPNINKTVKNKDNETALQSAIKFAPQKIVDLLKRNGFKE</sequence>
<dbReference type="Pfam" id="PF12796">
    <property type="entry name" value="Ank_2"/>
    <property type="match status" value="1"/>
</dbReference>
<dbReference type="InterPro" id="IPR036770">
    <property type="entry name" value="Ankyrin_rpt-contain_sf"/>
</dbReference>
<dbReference type="Proteomes" id="UP000001542">
    <property type="component" value="Unassembled WGS sequence"/>
</dbReference>
<dbReference type="InterPro" id="IPR028320">
    <property type="entry name" value="iASPP"/>
</dbReference>
<proteinExistence type="predicted"/>
<accession>A2DG79</accession>
<dbReference type="InParanoid" id="A2DG79"/>
<dbReference type="PANTHER" id="PTHR24164:SF4">
    <property type="entry name" value="RELA-ASSOCIATED INHIBITOR"/>
    <property type="match status" value="1"/>
</dbReference>
<dbReference type="PANTHER" id="PTHR24164">
    <property type="entry name" value="RELA-ASSOCIATED INHIBITOR"/>
    <property type="match status" value="1"/>
</dbReference>
<dbReference type="GO" id="GO:0006357">
    <property type="term" value="P:regulation of transcription by RNA polymerase II"/>
    <property type="evidence" value="ECO:0000318"/>
    <property type="project" value="GO_Central"/>
</dbReference>
<dbReference type="InterPro" id="IPR002110">
    <property type="entry name" value="Ankyrin_rpt"/>
</dbReference>
<dbReference type="SUPFAM" id="SSF48403">
    <property type="entry name" value="Ankyrin repeat"/>
    <property type="match status" value="1"/>
</dbReference>
<dbReference type="RefSeq" id="XP_001581692.1">
    <property type="nucleotide sequence ID" value="XM_001581642.1"/>
</dbReference>
<keyword evidence="2" id="KW-1185">Reference proteome</keyword>
<dbReference type="SMART" id="SM00248">
    <property type="entry name" value="ANK"/>
    <property type="match status" value="4"/>
</dbReference>
<dbReference type="STRING" id="5722.A2DG79"/>